<keyword evidence="2 5" id="KW-0808">Transferase</keyword>
<dbReference type="InterPro" id="IPR014816">
    <property type="entry name" value="tRNA_MeTrfase_Gcd14"/>
</dbReference>
<evidence type="ECO:0000256" key="3">
    <source>
        <dbReference type="ARBA" id="ARBA00022691"/>
    </source>
</evidence>
<evidence type="ECO:0000313" key="9">
    <source>
        <dbReference type="EMBL" id="QGG41430.1"/>
    </source>
</evidence>
<accession>A0A5Q2MN77</accession>
<evidence type="ECO:0000256" key="5">
    <source>
        <dbReference type="PIRNR" id="PIRNR017269"/>
    </source>
</evidence>
<keyword evidence="10" id="KW-1185">Reference proteome</keyword>
<dbReference type="FunFam" id="3.40.50.150:FF:000019">
    <property type="entry name" value="tRNA (adenine(58)-N(1))-methyltransferase TrmI"/>
    <property type="match status" value="1"/>
</dbReference>
<dbReference type="RefSeq" id="WP_153652698.1">
    <property type="nucleotide sequence ID" value="NZ_CP045737.1"/>
</dbReference>
<dbReference type="Proteomes" id="UP000392064">
    <property type="component" value="Chromosome"/>
</dbReference>
<dbReference type="GO" id="GO:0030488">
    <property type="term" value="P:tRNA methylation"/>
    <property type="evidence" value="ECO:0007669"/>
    <property type="project" value="InterPro"/>
</dbReference>
<dbReference type="GO" id="GO:0031515">
    <property type="term" value="C:tRNA (m1A) methyltransferase complex"/>
    <property type="evidence" value="ECO:0007669"/>
    <property type="project" value="UniProtKB-UniRule"/>
</dbReference>
<gene>
    <name evidence="9" type="ORF">GEV26_08675</name>
</gene>
<protein>
    <recommendedName>
        <fullName evidence="5">tRNA (adenine(58)-N(1))-methyltransferase TrmI</fullName>
        <ecNumber evidence="5">2.1.1.220</ecNumber>
    </recommendedName>
</protein>
<evidence type="ECO:0000256" key="1">
    <source>
        <dbReference type="ARBA" id="ARBA00022603"/>
    </source>
</evidence>
<dbReference type="GO" id="GO:0160107">
    <property type="term" value="F:tRNA (adenine(58)-N1)-methyltransferase activity"/>
    <property type="evidence" value="ECO:0007669"/>
    <property type="project" value="UniProtKB-EC"/>
</dbReference>
<keyword evidence="1 5" id="KW-0489">Methyltransferase</keyword>
<dbReference type="Pfam" id="PF14801">
    <property type="entry name" value="TrmI-like_N"/>
    <property type="match status" value="1"/>
</dbReference>
<dbReference type="Pfam" id="PF08704">
    <property type="entry name" value="GCD14"/>
    <property type="match status" value="1"/>
</dbReference>
<dbReference type="PROSITE" id="PS51620">
    <property type="entry name" value="SAM_TRM61"/>
    <property type="match status" value="1"/>
</dbReference>
<dbReference type="PIRSF" id="PIRSF017269">
    <property type="entry name" value="GCD14"/>
    <property type="match status" value="1"/>
</dbReference>
<evidence type="ECO:0000256" key="2">
    <source>
        <dbReference type="ARBA" id="ARBA00022679"/>
    </source>
</evidence>
<feature type="binding site" evidence="6">
    <location>
        <position position="134"/>
    </location>
    <ligand>
        <name>S-adenosyl-L-methionine</name>
        <dbReference type="ChEBI" id="CHEBI:59789"/>
    </ligand>
</feature>
<feature type="region of interest" description="Disordered" evidence="7">
    <location>
        <begin position="267"/>
        <end position="296"/>
    </location>
</feature>
<feature type="binding site" evidence="6">
    <location>
        <position position="164"/>
    </location>
    <ligand>
        <name>S-adenosyl-L-methionine</name>
        <dbReference type="ChEBI" id="CHEBI:59789"/>
    </ligand>
</feature>
<dbReference type="KEGG" id="aef:GEV26_08675"/>
<feature type="domain" description="tRNA (adenine(58)-N(1))-methyltransferase catalytic subunit TRM61 C-terminal" evidence="8">
    <location>
        <begin position="77"/>
        <end position="238"/>
    </location>
</feature>
<dbReference type="EC" id="2.1.1.220" evidence="5"/>
<keyword evidence="4 5" id="KW-0819">tRNA processing</keyword>
<proteinExistence type="inferred from homology"/>
<evidence type="ECO:0000256" key="7">
    <source>
        <dbReference type="SAM" id="MobiDB-lite"/>
    </source>
</evidence>
<comment type="similarity">
    <text evidence="5">Belongs to the class I-like SAM-binding methyltransferase superfamily. TRM61 family.</text>
</comment>
<dbReference type="PANTHER" id="PTHR12133">
    <property type="entry name" value="TRNA (ADENINE(58)-N(1))-METHYLTRANSFERASE"/>
    <property type="match status" value="1"/>
</dbReference>
<evidence type="ECO:0000256" key="6">
    <source>
        <dbReference type="PIRSR" id="PIRSR017269-1"/>
    </source>
</evidence>
<organism evidence="9 10">
    <name type="scientific">Aeromicrobium yanjiei</name>
    <dbReference type="NCBI Taxonomy" id="2662028"/>
    <lineage>
        <taxon>Bacteria</taxon>
        <taxon>Bacillati</taxon>
        <taxon>Actinomycetota</taxon>
        <taxon>Actinomycetes</taxon>
        <taxon>Propionibacteriales</taxon>
        <taxon>Nocardioidaceae</taxon>
        <taxon>Aeromicrobium</taxon>
    </lineage>
</organism>
<comment type="catalytic activity">
    <reaction evidence="5">
        <text>adenosine(58) in tRNA + S-adenosyl-L-methionine = N(1)-methyladenosine(58) in tRNA + S-adenosyl-L-homocysteine + H(+)</text>
        <dbReference type="Rhea" id="RHEA:43152"/>
        <dbReference type="Rhea" id="RHEA-COMP:10365"/>
        <dbReference type="Rhea" id="RHEA-COMP:10366"/>
        <dbReference type="ChEBI" id="CHEBI:15378"/>
        <dbReference type="ChEBI" id="CHEBI:57856"/>
        <dbReference type="ChEBI" id="CHEBI:59789"/>
        <dbReference type="ChEBI" id="CHEBI:74411"/>
        <dbReference type="ChEBI" id="CHEBI:74491"/>
        <dbReference type="EC" id="2.1.1.220"/>
    </reaction>
</comment>
<sequence>MTSFTRSGPLLEGEWVRLTDPKGRKHNVQLEAGREFSTKKGQIKHDDMIGQPEGIVIQSSMEFPYQVFRPLLFEYVVSMPRGAAIIYPKDAAQIVAQADIYPGARVVEAGAGSGSLTAYLLRAIGPTGTLGSYELREEFAENVTKNVHQVAGTDLPGWTLTVGDVRSCITETEIDRLILDMVDPWTCIPLASERLVPGGIVCAYVATTTQLSLFVETVRADGGFTEPRAWETLERDWHLEGLAVRPQHKMNGHTAFLVTARRMAPGFRSMGTSRRPAPGAYGPDYKGPRPAGLDEE</sequence>
<dbReference type="InterPro" id="IPR049470">
    <property type="entry name" value="TRM61_C"/>
</dbReference>
<keyword evidence="3 5" id="KW-0949">S-adenosyl-L-methionine</keyword>
<comment type="function">
    <text evidence="5">Catalyzes the S-adenosyl-L-methionine-dependent formation of N(1)-methyladenine at position 58 (m1A58) in tRNA.</text>
</comment>
<evidence type="ECO:0000313" key="10">
    <source>
        <dbReference type="Proteomes" id="UP000392064"/>
    </source>
</evidence>
<evidence type="ECO:0000259" key="8">
    <source>
        <dbReference type="Pfam" id="PF08704"/>
    </source>
</evidence>
<dbReference type="InterPro" id="IPR029063">
    <property type="entry name" value="SAM-dependent_MTases_sf"/>
</dbReference>
<dbReference type="PANTHER" id="PTHR12133:SF1">
    <property type="entry name" value="TRNA (ADENINE(58)-N(1))-METHYLTRANSFERASE, MITOCHONDRIAL"/>
    <property type="match status" value="1"/>
</dbReference>
<dbReference type="Gene3D" id="3.40.50.150">
    <property type="entry name" value="Vaccinia Virus protein VP39"/>
    <property type="match status" value="1"/>
</dbReference>
<evidence type="ECO:0000256" key="4">
    <source>
        <dbReference type="ARBA" id="ARBA00022694"/>
    </source>
</evidence>
<dbReference type="EMBL" id="CP045737">
    <property type="protein sequence ID" value="QGG41430.1"/>
    <property type="molecule type" value="Genomic_DNA"/>
</dbReference>
<name>A0A5Q2MN77_9ACTN</name>
<feature type="binding site" evidence="6">
    <location>
        <position position="180"/>
    </location>
    <ligand>
        <name>S-adenosyl-L-methionine</name>
        <dbReference type="ChEBI" id="CHEBI:59789"/>
    </ligand>
</feature>
<dbReference type="SUPFAM" id="SSF53335">
    <property type="entry name" value="S-adenosyl-L-methionine-dependent methyltransferases"/>
    <property type="match status" value="1"/>
</dbReference>
<dbReference type="AlphaFoldDB" id="A0A5Q2MN77"/>
<dbReference type="Gene3D" id="3.10.330.20">
    <property type="match status" value="1"/>
</dbReference>
<feature type="binding site" evidence="6">
    <location>
        <begin position="113"/>
        <end position="116"/>
    </location>
    <ligand>
        <name>S-adenosyl-L-methionine</name>
        <dbReference type="ChEBI" id="CHEBI:59789"/>
    </ligand>
</feature>
<comment type="subunit">
    <text evidence="5">Homotetramer composed of a dimer of dimers.</text>
</comment>
<reference evidence="9 10" key="1">
    <citation type="submission" date="2019-11" db="EMBL/GenBank/DDBJ databases">
        <authorList>
            <person name="Li J."/>
        </authorList>
    </citation>
    <scope>NUCLEOTIDE SEQUENCE [LARGE SCALE GENOMIC DNA]</scope>
    <source>
        <strain evidence="9 10">MF47</strain>
    </source>
</reference>